<dbReference type="InterPro" id="IPR036259">
    <property type="entry name" value="MFS_trans_sf"/>
</dbReference>
<dbReference type="GO" id="GO:0140115">
    <property type="term" value="P:export across plasma membrane"/>
    <property type="evidence" value="ECO:0007669"/>
    <property type="project" value="UniProtKB-ARBA"/>
</dbReference>
<sequence>MPLDEEKVEADSEHQKSSSIDPQQWSSRIRLRASVIMGLFAFLEPFASSIIAPALPLVADEFNITSSVERNLVLSAFVLPYALGGILLAPMSENFGRKPVLLISAVLFLAFTIACGVAQSSAQLITFRVFAGLGGCAPLAVGAAMISDLYTPRERGSPMAIYMALQLAGPSLGPIVGGWVAQTINSWRWSFYICAIATAVVLPFGVFGLPETYAPRLNRTTKQPVSHYLRSIYRPVVLLGTQPIIQVLAAYAAVIFGVYYLFLTTIASVFENTYGQSVGVASLHYLALLAGFACSVLASGKVMDIIYKKLASNGPRPEARIPYLAASGTLLPAGLLVYGWSAQKQVFWFVPDIGLFLVGLGILAPLAAIQHYVLDCYAKGGYAASAIAGMNVARFLAGFGFPLFADVLFDALGLGWGNSVLALIAFIVGTLSVSLWVIGPRLREKSSVVACA</sequence>
<feature type="transmembrane region" description="Helical" evidence="6">
    <location>
        <begin position="100"/>
        <end position="119"/>
    </location>
</feature>
<keyword evidence="3 6" id="KW-1133">Transmembrane helix</keyword>
<dbReference type="GO" id="GO:0005886">
    <property type="term" value="C:plasma membrane"/>
    <property type="evidence" value="ECO:0007669"/>
    <property type="project" value="TreeGrafter"/>
</dbReference>
<feature type="transmembrane region" description="Helical" evidence="6">
    <location>
        <begin position="35"/>
        <end position="59"/>
    </location>
</feature>
<dbReference type="AlphaFoldDB" id="A0A2G5HXM3"/>
<gene>
    <name evidence="8" type="ORF">CB0940_05321</name>
</gene>
<evidence type="ECO:0000256" key="4">
    <source>
        <dbReference type="ARBA" id="ARBA00023136"/>
    </source>
</evidence>
<dbReference type="Pfam" id="PF07690">
    <property type="entry name" value="MFS_1"/>
    <property type="match status" value="1"/>
</dbReference>
<evidence type="ECO:0000313" key="8">
    <source>
        <dbReference type="EMBL" id="PIA97307.1"/>
    </source>
</evidence>
<dbReference type="InterPro" id="IPR020846">
    <property type="entry name" value="MFS_dom"/>
</dbReference>
<dbReference type="Proteomes" id="UP000230605">
    <property type="component" value="Chromosome 2"/>
</dbReference>
<dbReference type="SUPFAM" id="SSF103473">
    <property type="entry name" value="MFS general substrate transporter"/>
    <property type="match status" value="1"/>
</dbReference>
<evidence type="ECO:0000313" key="9">
    <source>
        <dbReference type="Proteomes" id="UP000230605"/>
    </source>
</evidence>
<evidence type="ECO:0000259" key="7">
    <source>
        <dbReference type="PROSITE" id="PS50850"/>
    </source>
</evidence>
<feature type="transmembrane region" description="Helical" evidence="6">
    <location>
        <begin position="187"/>
        <end position="209"/>
    </location>
</feature>
<dbReference type="GO" id="GO:0022857">
    <property type="term" value="F:transmembrane transporter activity"/>
    <property type="evidence" value="ECO:0007669"/>
    <property type="project" value="InterPro"/>
</dbReference>
<comment type="caution">
    <text evidence="8">The sequence shown here is derived from an EMBL/GenBank/DDBJ whole genome shotgun (WGS) entry which is preliminary data.</text>
</comment>
<reference evidence="8 9" key="1">
    <citation type="submission" date="2015-10" db="EMBL/GenBank/DDBJ databases">
        <title>The cercosporin biosynthetic gene cluster was horizontally transferred to several fungal lineages and shown to be expanded in Cercospora beticola based on microsynteny with recipient genomes.</title>
        <authorList>
            <person name="De Jonge R."/>
            <person name="Ebert M.K."/>
            <person name="Suttle J.C."/>
            <person name="Jurick Ii W.M."/>
            <person name="Secor G.A."/>
            <person name="Thomma B.P."/>
            <person name="Van De Peer Y."/>
            <person name="Bolton M.D."/>
        </authorList>
    </citation>
    <scope>NUCLEOTIDE SEQUENCE [LARGE SCALE GENOMIC DNA]</scope>
    <source>
        <strain evidence="8 9">09-40</strain>
    </source>
</reference>
<evidence type="ECO:0000256" key="2">
    <source>
        <dbReference type="ARBA" id="ARBA00022692"/>
    </source>
</evidence>
<keyword evidence="4 6" id="KW-0472">Membrane</keyword>
<dbReference type="CDD" id="cd17323">
    <property type="entry name" value="MFS_Tpo1_MDR_like"/>
    <property type="match status" value="1"/>
</dbReference>
<dbReference type="InterPro" id="IPR011701">
    <property type="entry name" value="MFS"/>
</dbReference>
<dbReference type="Gene3D" id="1.20.1250.20">
    <property type="entry name" value="MFS general substrate transporter like domains"/>
    <property type="match status" value="1"/>
</dbReference>
<feature type="transmembrane region" description="Helical" evidence="6">
    <location>
        <begin position="346"/>
        <end position="369"/>
    </location>
</feature>
<dbReference type="PANTHER" id="PTHR23502">
    <property type="entry name" value="MAJOR FACILITATOR SUPERFAMILY"/>
    <property type="match status" value="1"/>
</dbReference>
<evidence type="ECO:0000256" key="1">
    <source>
        <dbReference type="ARBA" id="ARBA00004141"/>
    </source>
</evidence>
<dbReference type="GO" id="GO:0042908">
    <property type="term" value="P:xenobiotic transport"/>
    <property type="evidence" value="ECO:0007669"/>
    <property type="project" value="UniProtKB-ARBA"/>
</dbReference>
<feature type="transmembrane region" description="Helical" evidence="6">
    <location>
        <begin position="381"/>
        <end position="404"/>
    </location>
</feature>
<dbReference type="PANTHER" id="PTHR23502:SF60">
    <property type="entry name" value="MAJOR FACILITATOR SUPERFAMILY (MFS) PROFILE DOMAIN-CONTAINING PROTEIN-RELATED"/>
    <property type="match status" value="1"/>
</dbReference>
<accession>A0A2G5HXM3</accession>
<dbReference type="PROSITE" id="PS00216">
    <property type="entry name" value="SUGAR_TRANSPORT_1"/>
    <property type="match status" value="1"/>
</dbReference>
<feature type="transmembrane region" description="Helical" evidence="6">
    <location>
        <begin position="416"/>
        <end position="438"/>
    </location>
</feature>
<dbReference type="InterPro" id="IPR005829">
    <property type="entry name" value="Sugar_transporter_CS"/>
</dbReference>
<evidence type="ECO:0000256" key="5">
    <source>
        <dbReference type="SAM" id="MobiDB-lite"/>
    </source>
</evidence>
<organism evidence="8 9">
    <name type="scientific">Cercospora beticola</name>
    <name type="common">Sugarbeet leaf spot fungus</name>
    <dbReference type="NCBI Taxonomy" id="122368"/>
    <lineage>
        <taxon>Eukaryota</taxon>
        <taxon>Fungi</taxon>
        <taxon>Dikarya</taxon>
        <taxon>Ascomycota</taxon>
        <taxon>Pezizomycotina</taxon>
        <taxon>Dothideomycetes</taxon>
        <taxon>Dothideomycetidae</taxon>
        <taxon>Mycosphaerellales</taxon>
        <taxon>Mycosphaerellaceae</taxon>
        <taxon>Cercospora</taxon>
    </lineage>
</organism>
<feature type="transmembrane region" description="Helical" evidence="6">
    <location>
        <begin position="282"/>
        <end position="300"/>
    </location>
</feature>
<feature type="transmembrane region" description="Helical" evidence="6">
    <location>
        <begin position="125"/>
        <end position="147"/>
    </location>
</feature>
<protein>
    <submittedName>
        <fullName evidence="8">Putative transporter</fullName>
    </submittedName>
</protein>
<evidence type="ECO:0000256" key="3">
    <source>
        <dbReference type="ARBA" id="ARBA00022989"/>
    </source>
</evidence>
<name>A0A2G5HXM3_CERBT</name>
<feature type="transmembrane region" description="Helical" evidence="6">
    <location>
        <begin position="321"/>
        <end position="340"/>
    </location>
</feature>
<feature type="domain" description="Major facilitator superfamily (MFS) profile" evidence="7">
    <location>
        <begin position="33"/>
        <end position="443"/>
    </location>
</feature>
<comment type="subcellular location">
    <subcellularLocation>
        <location evidence="1">Membrane</location>
        <topology evidence="1">Multi-pass membrane protein</topology>
    </subcellularLocation>
</comment>
<keyword evidence="2 6" id="KW-0812">Transmembrane</keyword>
<feature type="region of interest" description="Disordered" evidence="5">
    <location>
        <begin position="1"/>
        <end position="21"/>
    </location>
</feature>
<dbReference type="OrthoDB" id="6770063at2759"/>
<evidence type="ECO:0000256" key="6">
    <source>
        <dbReference type="SAM" id="Phobius"/>
    </source>
</evidence>
<dbReference type="EMBL" id="LKMD01000102">
    <property type="protein sequence ID" value="PIA97307.1"/>
    <property type="molecule type" value="Genomic_DNA"/>
</dbReference>
<feature type="transmembrane region" description="Helical" evidence="6">
    <location>
        <begin position="236"/>
        <end position="262"/>
    </location>
</feature>
<proteinExistence type="predicted"/>
<feature type="transmembrane region" description="Helical" evidence="6">
    <location>
        <begin position="159"/>
        <end position="181"/>
    </location>
</feature>
<feature type="transmembrane region" description="Helical" evidence="6">
    <location>
        <begin position="71"/>
        <end position="88"/>
    </location>
</feature>
<dbReference type="PROSITE" id="PS50850">
    <property type="entry name" value="MFS"/>
    <property type="match status" value="1"/>
</dbReference>